<gene>
    <name evidence="1" type="ORF">PUN28_007622</name>
</gene>
<evidence type="ECO:0000313" key="1">
    <source>
        <dbReference type="EMBL" id="KAL0123114.1"/>
    </source>
</evidence>
<sequence>MRVAFWAASPCKSDGTSRSRLGCVSRCGCACRRRIYERCTRECNASSTARGVRTCPTWNVPRCAVDSGSHCQSAAMHRLVRDYPNNSPRENFEFIYRKVTQDLPEFIICHEKKKKKKKKNMLENMDVNFKLN</sequence>
<reference evidence="1 2" key="1">
    <citation type="submission" date="2023-03" db="EMBL/GenBank/DDBJ databases">
        <title>High recombination rates correlate with genetic variation in Cardiocondyla obscurior ants.</title>
        <authorList>
            <person name="Errbii M."/>
        </authorList>
    </citation>
    <scope>NUCLEOTIDE SEQUENCE [LARGE SCALE GENOMIC DNA]</scope>
    <source>
        <strain evidence="1">Alpha-2009</strain>
        <tissue evidence="1">Whole body</tissue>
    </source>
</reference>
<comment type="caution">
    <text evidence="1">The sequence shown here is derived from an EMBL/GenBank/DDBJ whole genome shotgun (WGS) entry which is preliminary data.</text>
</comment>
<dbReference type="EMBL" id="JADYXP020000006">
    <property type="protein sequence ID" value="KAL0123114.1"/>
    <property type="molecule type" value="Genomic_DNA"/>
</dbReference>
<name>A0AAW2G4J5_9HYME</name>
<keyword evidence="2" id="KW-1185">Reference proteome</keyword>
<accession>A0AAW2G4J5</accession>
<organism evidence="1 2">
    <name type="scientific">Cardiocondyla obscurior</name>
    <dbReference type="NCBI Taxonomy" id="286306"/>
    <lineage>
        <taxon>Eukaryota</taxon>
        <taxon>Metazoa</taxon>
        <taxon>Ecdysozoa</taxon>
        <taxon>Arthropoda</taxon>
        <taxon>Hexapoda</taxon>
        <taxon>Insecta</taxon>
        <taxon>Pterygota</taxon>
        <taxon>Neoptera</taxon>
        <taxon>Endopterygota</taxon>
        <taxon>Hymenoptera</taxon>
        <taxon>Apocrita</taxon>
        <taxon>Aculeata</taxon>
        <taxon>Formicoidea</taxon>
        <taxon>Formicidae</taxon>
        <taxon>Myrmicinae</taxon>
        <taxon>Cardiocondyla</taxon>
    </lineage>
</organism>
<dbReference type="AlphaFoldDB" id="A0AAW2G4J5"/>
<proteinExistence type="predicted"/>
<protein>
    <submittedName>
        <fullName evidence="1">Uncharacterized protein</fullName>
    </submittedName>
</protein>
<evidence type="ECO:0000313" key="2">
    <source>
        <dbReference type="Proteomes" id="UP001430953"/>
    </source>
</evidence>
<dbReference type="Proteomes" id="UP001430953">
    <property type="component" value="Unassembled WGS sequence"/>
</dbReference>